<evidence type="ECO:0000313" key="2">
    <source>
        <dbReference type="Proteomes" id="UP000438760"/>
    </source>
</evidence>
<reference evidence="1 2" key="1">
    <citation type="submission" date="2019-11" db="EMBL/GenBank/DDBJ databases">
        <title>Genome of Strain BIT-d1.</title>
        <authorList>
            <person name="Yang Y."/>
        </authorList>
    </citation>
    <scope>NUCLEOTIDE SEQUENCE [LARGE SCALE GENOMIC DNA]</scope>
    <source>
        <strain evidence="1 2">BIT-d1</strain>
    </source>
</reference>
<keyword evidence="2" id="KW-1185">Reference proteome</keyword>
<dbReference type="EMBL" id="WMJX01000006">
    <property type="protein sequence ID" value="MTG97427.1"/>
    <property type="molecule type" value="Genomic_DNA"/>
</dbReference>
<organism evidence="1 2">
    <name type="scientific">Myroides albus</name>
    <dbReference type="NCBI Taxonomy" id="2562892"/>
    <lineage>
        <taxon>Bacteria</taxon>
        <taxon>Pseudomonadati</taxon>
        <taxon>Bacteroidota</taxon>
        <taxon>Flavobacteriia</taxon>
        <taxon>Flavobacteriales</taxon>
        <taxon>Flavobacteriaceae</taxon>
        <taxon>Myroides</taxon>
    </lineage>
</organism>
<sequence>MKYSIHIFVLTSLAFLLFSCTKSYELESKDAGEHGYEVWQGNFIVQDGVHIPLLFGVEAKEGTRQVRLFSGPELAHWSYWIDRGDSISFQSGLHSEFKGIRQGDKISGIYIDGVRTKQERAKFEVQKVEKQETPFPIITNPSAISPIGTWELNFGQLKDLSDSKELLRYNIDRVQTFDLYRNGNVVIGKAYGAGGIQGFDGVMTSDGFICSSFHHSEPFLIEATFIDENTFDVEITSTTDTYKAIGKRKSQTIEDTEHTESVLRGIYLTLKGFFRW</sequence>
<dbReference type="RefSeq" id="WP_155091475.1">
    <property type="nucleotide sequence ID" value="NZ_CP102754.1"/>
</dbReference>
<evidence type="ECO:0008006" key="3">
    <source>
        <dbReference type="Google" id="ProtNLM"/>
    </source>
</evidence>
<dbReference type="PROSITE" id="PS51257">
    <property type="entry name" value="PROKAR_LIPOPROTEIN"/>
    <property type="match status" value="1"/>
</dbReference>
<proteinExistence type="predicted"/>
<gene>
    <name evidence="1" type="ORF">GJV76_04640</name>
</gene>
<comment type="caution">
    <text evidence="1">The sequence shown here is derived from an EMBL/GenBank/DDBJ whole genome shotgun (WGS) entry which is preliminary data.</text>
</comment>
<accession>A0A6I3LHV6</accession>
<dbReference type="AlphaFoldDB" id="A0A6I3LHV6"/>
<dbReference type="Proteomes" id="UP000438760">
    <property type="component" value="Unassembled WGS sequence"/>
</dbReference>
<protein>
    <recommendedName>
        <fullName evidence="3">Lipoprotein</fullName>
    </recommendedName>
</protein>
<evidence type="ECO:0000313" key="1">
    <source>
        <dbReference type="EMBL" id="MTG97427.1"/>
    </source>
</evidence>
<dbReference type="OrthoDB" id="1448927at2"/>
<name>A0A6I3LHV6_9FLAO</name>